<evidence type="ECO:0000313" key="2">
    <source>
        <dbReference type="EMBL" id="KAG1809343.1"/>
    </source>
</evidence>
<keyword evidence="1" id="KW-0812">Transmembrane</keyword>
<keyword evidence="3" id="KW-1185">Reference proteome</keyword>
<dbReference type="GeneID" id="64637652"/>
<keyword evidence="1" id="KW-1133">Transmembrane helix</keyword>
<evidence type="ECO:0000256" key="1">
    <source>
        <dbReference type="SAM" id="Phobius"/>
    </source>
</evidence>
<keyword evidence="1" id="KW-0472">Membrane</keyword>
<dbReference type="EMBL" id="JABBWG010000034">
    <property type="protein sequence ID" value="KAG1809343.1"/>
    <property type="molecule type" value="Genomic_DNA"/>
</dbReference>
<sequence length="112" mass="13003">MESRHPTLSCMVKKLSVHRSSVIRLAMMLTATLMWAGTMPGEYLHLFLHADALGCNQSSTDDEDTCSPVFCGDRTRSTSWRANEIAQWYRQRTRSCLWTYSIEGQRYYSVWQ</sequence>
<name>A0A9P7E273_9AGAM</name>
<accession>A0A9P7E273</accession>
<proteinExistence type="predicted"/>
<comment type="caution">
    <text evidence="2">The sequence shown here is derived from an EMBL/GenBank/DDBJ whole genome shotgun (WGS) entry which is preliminary data.</text>
</comment>
<protein>
    <submittedName>
        <fullName evidence="2">Uncharacterized protein</fullName>
    </submittedName>
</protein>
<dbReference type="Proteomes" id="UP000807769">
    <property type="component" value="Unassembled WGS sequence"/>
</dbReference>
<evidence type="ECO:0000313" key="3">
    <source>
        <dbReference type="Proteomes" id="UP000807769"/>
    </source>
</evidence>
<dbReference type="OrthoDB" id="10528514at2759"/>
<reference evidence="2" key="1">
    <citation type="journal article" date="2020" name="New Phytol.">
        <title>Comparative genomics reveals dynamic genome evolution in host specialist ectomycorrhizal fungi.</title>
        <authorList>
            <person name="Lofgren L.A."/>
            <person name="Nguyen N.H."/>
            <person name="Vilgalys R."/>
            <person name="Ruytinx J."/>
            <person name="Liao H.L."/>
            <person name="Branco S."/>
            <person name="Kuo A."/>
            <person name="LaButti K."/>
            <person name="Lipzen A."/>
            <person name="Andreopoulos W."/>
            <person name="Pangilinan J."/>
            <person name="Riley R."/>
            <person name="Hundley H."/>
            <person name="Na H."/>
            <person name="Barry K."/>
            <person name="Grigoriev I.V."/>
            <person name="Stajich J.E."/>
            <person name="Kennedy P.G."/>
        </authorList>
    </citation>
    <scope>NUCLEOTIDE SEQUENCE</scope>
    <source>
        <strain evidence="2">MN1</strain>
    </source>
</reference>
<feature type="transmembrane region" description="Helical" evidence="1">
    <location>
        <begin position="21"/>
        <end position="38"/>
    </location>
</feature>
<dbReference type="AlphaFoldDB" id="A0A9P7E273"/>
<gene>
    <name evidence="2" type="ORF">BJ212DRAFT_604142</name>
</gene>
<organism evidence="2 3">
    <name type="scientific">Suillus subaureus</name>
    <dbReference type="NCBI Taxonomy" id="48587"/>
    <lineage>
        <taxon>Eukaryota</taxon>
        <taxon>Fungi</taxon>
        <taxon>Dikarya</taxon>
        <taxon>Basidiomycota</taxon>
        <taxon>Agaricomycotina</taxon>
        <taxon>Agaricomycetes</taxon>
        <taxon>Agaricomycetidae</taxon>
        <taxon>Boletales</taxon>
        <taxon>Suillineae</taxon>
        <taxon>Suillaceae</taxon>
        <taxon>Suillus</taxon>
    </lineage>
</organism>
<dbReference type="RefSeq" id="XP_041189169.1">
    <property type="nucleotide sequence ID" value="XM_041343636.1"/>
</dbReference>